<sequence length="1046" mass="118372">MDQITDFECPICFDEFNHVNKKPKTVNPCAHTICEECVPNVNYCPKCRAHVTGSTIAYSLLGAIEQFSRERLELIELRVKAETQRTQNEENTKRLEELQLQLAKQHSLRENQEQKRIVELEAQIAQMLNQRQFENTKEKIEELQTQIALLKSKEESHSKQFLKFGVAIRDTVFVRGLPKTVSKNDIFKWIFKSNGNIIGGCDGIGLKMAGEKQNCIVTYNNTNDVAKVIEEWNEQAYPGTENVLQVDYLRDKMKRNNALPKVDKTKIFICGLPQSIGVNELKKWIFRNNEKLIERSIKLLTSGNDQICNAQFTDEIETKKLIDDWNEKEYPGTSKVLRVEYYIPRDQPKPRQQAAELSNKQNGRFKGAKHNHNNREENKAAKANLKKGISKENPTKNDSKENEKKADSKVGSKRNNSKPDKSRRQGSSKKGDSNNDPTQCEVKLKETTSIIVKNLPYTVTKVDIISLFHRKSIDGKLIMIESNENGQKDFICFFKVDPSTAMRHNGCCKITFTTADAANLAIKEFNGKKFPATYRQMFCELWWKHASLPKTISPTPSPSASSLSISSTSTAIPNEKYGVKVLVEGLPATVTLTDLISVFHPVSKILHDENGVPKVEMLQAGVAAFRGKAAKLEFENLEEAKKIVNKFDCTYYPQSTSFIYVGIFLKIVCLMVSGLPVFGSRTIRTGMRTVKRPNKQWFNRLFIILIGCCLLGYLLVYWYLTEGVIVDSYVEKIAPQESVDQLVGHHQVTIEEVCSPSTKRCYSVIDRLVEKRGTETFVERCLFVVGFDDESDSSVRLIPPAGEKFESSDTRLWTIDHRRITAEYVAAMAISPFVFGAFDLTNKNEKKSLLEIGLGGGLFDSFIRLHRPNINITSIELDGQVVTLAEKWFGLKTDNLMKVVTDDGVRFVEKAAMKGLNWDMILLDACDTSSDMPCPAADFLNDVFIANLAKIVNSHGIVLVNILDLHSNEQNIGRVARQFASHFPTCAALHVSAEFNVVLVCLPYEIGDAEEQLQFFEHRIPHVLKEMDLQDVIKSVVISAPYKRKI</sequence>
<protein>
    <submittedName>
        <fullName evidence="13 14">Uncharacterized protein</fullName>
    </submittedName>
</protein>
<feature type="compositionally biased region" description="Basic and acidic residues" evidence="8">
    <location>
        <begin position="417"/>
        <end position="433"/>
    </location>
</feature>
<dbReference type="Gene3D" id="3.40.50.150">
    <property type="entry name" value="Vaccinia Virus protein VP39"/>
    <property type="match status" value="1"/>
</dbReference>
<proteinExistence type="predicted"/>
<dbReference type="Pfam" id="PF01564">
    <property type="entry name" value="Spermine_synth"/>
    <property type="match status" value="1"/>
</dbReference>
<evidence type="ECO:0000313" key="13">
    <source>
        <dbReference type="WBParaSite" id="MBELARI_LOCUS16665"/>
    </source>
</evidence>
<evidence type="ECO:0000256" key="9">
    <source>
        <dbReference type="SAM" id="Phobius"/>
    </source>
</evidence>
<dbReference type="AlphaFoldDB" id="A0AAF3F7E8"/>
<dbReference type="SMART" id="SM00360">
    <property type="entry name" value="RRM"/>
    <property type="match status" value="2"/>
</dbReference>
<dbReference type="Proteomes" id="UP000887575">
    <property type="component" value="Unassembled WGS sequence"/>
</dbReference>
<evidence type="ECO:0000259" key="11">
    <source>
        <dbReference type="PROSITE" id="PS50102"/>
    </source>
</evidence>
<dbReference type="GO" id="GO:0003729">
    <property type="term" value="F:mRNA binding"/>
    <property type="evidence" value="ECO:0007669"/>
    <property type="project" value="TreeGrafter"/>
</dbReference>
<evidence type="ECO:0000259" key="10">
    <source>
        <dbReference type="PROSITE" id="PS50089"/>
    </source>
</evidence>
<evidence type="ECO:0000256" key="2">
    <source>
        <dbReference type="ARBA" id="ARBA00022771"/>
    </source>
</evidence>
<keyword evidence="2 5" id="KW-0863">Zinc-finger</keyword>
<feature type="coiled-coil region" evidence="7">
    <location>
        <begin position="81"/>
        <end position="160"/>
    </location>
</feature>
<feature type="transmembrane region" description="Helical" evidence="9">
    <location>
        <begin position="701"/>
        <end position="720"/>
    </location>
</feature>
<feature type="transmembrane region" description="Helical" evidence="9">
    <location>
        <begin position="658"/>
        <end position="680"/>
    </location>
</feature>
<evidence type="ECO:0000256" key="5">
    <source>
        <dbReference type="PROSITE-ProRule" id="PRU00175"/>
    </source>
</evidence>
<evidence type="ECO:0000313" key="14">
    <source>
        <dbReference type="WBParaSite" id="MBELARI_LOCUS2729"/>
    </source>
</evidence>
<name>A0AAF3F7E8_9BILA</name>
<evidence type="ECO:0000256" key="4">
    <source>
        <dbReference type="ARBA" id="ARBA00022884"/>
    </source>
</evidence>
<accession>A0AAF3F7E8</accession>
<feature type="region of interest" description="Disordered" evidence="8">
    <location>
        <begin position="345"/>
        <end position="440"/>
    </location>
</feature>
<dbReference type="InterPro" id="IPR000504">
    <property type="entry name" value="RRM_dom"/>
</dbReference>
<dbReference type="InterPro" id="IPR013083">
    <property type="entry name" value="Znf_RING/FYVE/PHD"/>
</dbReference>
<dbReference type="SUPFAM" id="SSF54928">
    <property type="entry name" value="RNA-binding domain, RBD"/>
    <property type="match status" value="2"/>
</dbReference>
<dbReference type="PROSITE" id="PS50089">
    <property type="entry name" value="ZF_RING_2"/>
    <property type="match status" value="1"/>
</dbReference>
<dbReference type="GO" id="GO:0005737">
    <property type="term" value="C:cytoplasm"/>
    <property type="evidence" value="ECO:0007669"/>
    <property type="project" value="TreeGrafter"/>
</dbReference>
<dbReference type="CDD" id="cd00590">
    <property type="entry name" value="RRM_SF"/>
    <property type="match status" value="2"/>
</dbReference>
<dbReference type="InterPro" id="IPR017907">
    <property type="entry name" value="Znf_RING_CS"/>
</dbReference>
<keyword evidence="1" id="KW-0479">Metal-binding</keyword>
<dbReference type="InterPro" id="IPR035979">
    <property type="entry name" value="RBD_domain_sf"/>
</dbReference>
<dbReference type="InterPro" id="IPR027370">
    <property type="entry name" value="Znf-RING_euk"/>
</dbReference>
<dbReference type="PROSITE" id="PS00518">
    <property type="entry name" value="ZF_RING_1"/>
    <property type="match status" value="1"/>
</dbReference>
<keyword evidence="9" id="KW-1133">Transmembrane helix</keyword>
<dbReference type="InterPro" id="IPR029063">
    <property type="entry name" value="SAM-dependent_MTases_sf"/>
</dbReference>
<dbReference type="PANTHER" id="PTHR23003">
    <property type="entry name" value="RNA RECOGNITION MOTIF RRM DOMAIN CONTAINING PROTEIN"/>
    <property type="match status" value="1"/>
</dbReference>
<evidence type="ECO:0000256" key="3">
    <source>
        <dbReference type="ARBA" id="ARBA00022833"/>
    </source>
</evidence>
<dbReference type="WBParaSite" id="MBELARI_LOCUS16665">
    <property type="protein sequence ID" value="MBELARI_LOCUS16665"/>
    <property type="gene ID" value="MBELARI_LOCUS16665"/>
</dbReference>
<feature type="domain" description="RRM" evidence="11">
    <location>
        <begin position="448"/>
        <end position="537"/>
    </location>
</feature>
<keyword evidence="7" id="KW-0175">Coiled coil</keyword>
<organism evidence="12 14">
    <name type="scientific">Mesorhabditis belari</name>
    <dbReference type="NCBI Taxonomy" id="2138241"/>
    <lineage>
        <taxon>Eukaryota</taxon>
        <taxon>Metazoa</taxon>
        <taxon>Ecdysozoa</taxon>
        <taxon>Nematoda</taxon>
        <taxon>Chromadorea</taxon>
        <taxon>Rhabditida</taxon>
        <taxon>Rhabditina</taxon>
        <taxon>Rhabditomorpha</taxon>
        <taxon>Rhabditoidea</taxon>
        <taxon>Rhabditidae</taxon>
        <taxon>Mesorhabditinae</taxon>
        <taxon>Mesorhabditis</taxon>
    </lineage>
</organism>
<keyword evidence="3" id="KW-0862">Zinc</keyword>
<dbReference type="InterPro" id="IPR012677">
    <property type="entry name" value="Nucleotide-bd_a/b_plait_sf"/>
</dbReference>
<keyword evidence="9" id="KW-0812">Transmembrane</keyword>
<dbReference type="Gene3D" id="3.30.70.330">
    <property type="match status" value="3"/>
</dbReference>
<evidence type="ECO:0000256" key="7">
    <source>
        <dbReference type="SAM" id="Coils"/>
    </source>
</evidence>
<keyword evidence="4 6" id="KW-0694">RNA-binding</keyword>
<dbReference type="InterPro" id="IPR050374">
    <property type="entry name" value="RRT5_SRSF_SR"/>
</dbReference>
<dbReference type="PROSITE" id="PS50102">
    <property type="entry name" value="RRM"/>
    <property type="match status" value="1"/>
</dbReference>
<keyword evidence="9" id="KW-0472">Membrane</keyword>
<keyword evidence="12" id="KW-1185">Reference proteome</keyword>
<dbReference type="SUPFAM" id="SSF53335">
    <property type="entry name" value="S-adenosyl-L-methionine-dependent methyltransferases"/>
    <property type="match status" value="1"/>
</dbReference>
<evidence type="ECO:0000256" key="6">
    <source>
        <dbReference type="PROSITE-ProRule" id="PRU00176"/>
    </source>
</evidence>
<dbReference type="SMART" id="SM00184">
    <property type="entry name" value="RING"/>
    <property type="match status" value="1"/>
</dbReference>
<dbReference type="SUPFAM" id="SSF57850">
    <property type="entry name" value="RING/U-box"/>
    <property type="match status" value="1"/>
</dbReference>
<reference evidence="13 14" key="1">
    <citation type="submission" date="2024-02" db="UniProtKB">
        <authorList>
            <consortium name="WormBaseParasite"/>
        </authorList>
    </citation>
    <scope>IDENTIFICATION</scope>
</reference>
<feature type="domain" description="RING-type" evidence="10">
    <location>
        <begin position="9"/>
        <end position="48"/>
    </location>
</feature>
<evidence type="ECO:0000256" key="1">
    <source>
        <dbReference type="ARBA" id="ARBA00022723"/>
    </source>
</evidence>
<dbReference type="GO" id="GO:0008270">
    <property type="term" value="F:zinc ion binding"/>
    <property type="evidence" value="ECO:0007669"/>
    <property type="project" value="UniProtKB-KW"/>
</dbReference>
<dbReference type="InterPro" id="IPR001841">
    <property type="entry name" value="Znf_RING"/>
</dbReference>
<evidence type="ECO:0000256" key="8">
    <source>
        <dbReference type="SAM" id="MobiDB-lite"/>
    </source>
</evidence>
<dbReference type="WBParaSite" id="MBELARI_LOCUS2729">
    <property type="protein sequence ID" value="MBELARI_LOCUS2729"/>
    <property type="gene ID" value="MBELARI_LOCUS2729"/>
</dbReference>
<dbReference type="Pfam" id="PF13445">
    <property type="entry name" value="zf-RING_UBOX"/>
    <property type="match status" value="1"/>
</dbReference>
<evidence type="ECO:0000313" key="12">
    <source>
        <dbReference type="Proteomes" id="UP000887575"/>
    </source>
</evidence>
<dbReference type="GO" id="GO:0005634">
    <property type="term" value="C:nucleus"/>
    <property type="evidence" value="ECO:0007669"/>
    <property type="project" value="TreeGrafter"/>
</dbReference>
<feature type="compositionally biased region" description="Basic and acidic residues" evidence="8">
    <location>
        <begin position="389"/>
        <end position="410"/>
    </location>
</feature>
<dbReference type="Gene3D" id="3.30.40.10">
    <property type="entry name" value="Zinc/RING finger domain, C3HC4 (zinc finger)"/>
    <property type="match status" value="1"/>
</dbReference>